<protein>
    <submittedName>
        <fullName evidence="1">Uncharacterized protein</fullName>
    </submittedName>
</protein>
<reference evidence="1" key="2">
    <citation type="journal article" date="2015" name="Data Brief">
        <title>Shoot transcriptome of the giant reed, Arundo donax.</title>
        <authorList>
            <person name="Barrero R.A."/>
            <person name="Guerrero F.D."/>
            <person name="Moolhuijzen P."/>
            <person name="Goolsby J.A."/>
            <person name="Tidwell J."/>
            <person name="Bellgard S.E."/>
            <person name="Bellgard M.I."/>
        </authorList>
    </citation>
    <scope>NUCLEOTIDE SEQUENCE</scope>
    <source>
        <tissue evidence="1">Shoot tissue taken approximately 20 cm above the soil surface</tissue>
    </source>
</reference>
<proteinExistence type="predicted"/>
<sequence length="46" mass="5172">MEQNLLLPLHQDLVLTEPLHVLERTDTIVKTCACYCCTNESLSLAV</sequence>
<reference evidence="1" key="1">
    <citation type="submission" date="2014-09" db="EMBL/GenBank/DDBJ databases">
        <authorList>
            <person name="Magalhaes I.L.F."/>
            <person name="Oliveira U."/>
            <person name="Santos F.R."/>
            <person name="Vidigal T.H.D.A."/>
            <person name="Brescovit A.D."/>
            <person name="Santos A.J."/>
        </authorList>
    </citation>
    <scope>NUCLEOTIDE SEQUENCE</scope>
    <source>
        <tissue evidence="1">Shoot tissue taken approximately 20 cm above the soil surface</tissue>
    </source>
</reference>
<accession>A0A0A9ECL4</accession>
<dbReference type="EMBL" id="GBRH01200089">
    <property type="protein sequence ID" value="JAD97806.1"/>
    <property type="molecule type" value="Transcribed_RNA"/>
</dbReference>
<organism evidence="1">
    <name type="scientific">Arundo donax</name>
    <name type="common">Giant reed</name>
    <name type="synonym">Donax arundinaceus</name>
    <dbReference type="NCBI Taxonomy" id="35708"/>
    <lineage>
        <taxon>Eukaryota</taxon>
        <taxon>Viridiplantae</taxon>
        <taxon>Streptophyta</taxon>
        <taxon>Embryophyta</taxon>
        <taxon>Tracheophyta</taxon>
        <taxon>Spermatophyta</taxon>
        <taxon>Magnoliopsida</taxon>
        <taxon>Liliopsida</taxon>
        <taxon>Poales</taxon>
        <taxon>Poaceae</taxon>
        <taxon>PACMAD clade</taxon>
        <taxon>Arundinoideae</taxon>
        <taxon>Arundineae</taxon>
        <taxon>Arundo</taxon>
    </lineage>
</organism>
<dbReference type="AlphaFoldDB" id="A0A0A9ECL4"/>
<evidence type="ECO:0000313" key="1">
    <source>
        <dbReference type="EMBL" id="JAD97806.1"/>
    </source>
</evidence>
<name>A0A0A9ECL4_ARUDO</name>